<accession>A0A7J0BKY0</accession>
<evidence type="ECO:0008006" key="3">
    <source>
        <dbReference type="Google" id="ProtNLM"/>
    </source>
</evidence>
<evidence type="ECO:0000313" key="1">
    <source>
        <dbReference type="EMBL" id="GFM33724.1"/>
    </source>
</evidence>
<reference evidence="1 2" key="1">
    <citation type="submission" date="2020-05" db="EMBL/GenBank/DDBJ databases">
        <title>Draft genome sequence of Desulfovibrio sp. strain HN2T.</title>
        <authorList>
            <person name="Ueno A."/>
            <person name="Tamazawa S."/>
            <person name="Tamamura S."/>
            <person name="Murakami T."/>
            <person name="Kiyama T."/>
            <person name="Inomata H."/>
            <person name="Amano Y."/>
            <person name="Miyakawa K."/>
            <person name="Tamaki H."/>
            <person name="Naganuma T."/>
            <person name="Kaneko K."/>
        </authorList>
    </citation>
    <scope>NUCLEOTIDE SEQUENCE [LARGE SCALE GENOMIC DNA]</scope>
    <source>
        <strain evidence="1 2">HN2</strain>
    </source>
</reference>
<evidence type="ECO:0000313" key="2">
    <source>
        <dbReference type="Proteomes" id="UP000503840"/>
    </source>
</evidence>
<protein>
    <recommendedName>
        <fullName evidence="3">Helix-turn-helix domain-containing protein</fullName>
    </recommendedName>
</protein>
<dbReference type="EMBL" id="BLVO01000013">
    <property type="protein sequence ID" value="GFM33724.1"/>
    <property type="molecule type" value="Genomic_DNA"/>
</dbReference>
<organism evidence="1 2">
    <name type="scientific">Desulfovibrio subterraneus</name>
    <dbReference type="NCBI Taxonomy" id="2718620"/>
    <lineage>
        <taxon>Bacteria</taxon>
        <taxon>Pseudomonadati</taxon>
        <taxon>Thermodesulfobacteriota</taxon>
        <taxon>Desulfovibrionia</taxon>
        <taxon>Desulfovibrionales</taxon>
        <taxon>Desulfovibrionaceae</taxon>
        <taxon>Desulfovibrio</taxon>
    </lineage>
</organism>
<dbReference type="AlphaFoldDB" id="A0A7J0BKY0"/>
<sequence>MSITQEFNANVAGVSLADSLEPHLPPVLWRHKWNEYRAQLELPFTRGHMQNLDSQKRGPKSALLGGKIFYRKNDLLEWIAKEGWNNGCN</sequence>
<keyword evidence="2" id="KW-1185">Reference proteome</keyword>
<proteinExistence type="predicted"/>
<comment type="caution">
    <text evidence="1">The sequence shown here is derived from an EMBL/GenBank/DDBJ whole genome shotgun (WGS) entry which is preliminary data.</text>
</comment>
<name>A0A7J0BKY0_9BACT</name>
<dbReference type="Proteomes" id="UP000503840">
    <property type="component" value="Unassembled WGS sequence"/>
</dbReference>
<gene>
    <name evidence="1" type="ORF">DSM101010T_20890</name>
</gene>